<organism evidence="1 2">
    <name type="scientific">Modicisalibacter ilicicola DSM 19980</name>
    <dbReference type="NCBI Taxonomy" id="1121942"/>
    <lineage>
        <taxon>Bacteria</taxon>
        <taxon>Pseudomonadati</taxon>
        <taxon>Pseudomonadota</taxon>
        <taxon>Gammaproteobacteria</taxon>
        <taxon>Oceanospirillales</taxon>
        <taxon>Halomonadaceae</taxon>
        <taxon>Modicisalibacter</taxon>
    </lineage>
</organism>
<dbReference type="STRING" id="1121942.SAMN02745148_01212"/>
<evidence type="ECO:0000313" key="2">
    <source>
        <dbReference type="Proteomes" id="UP000184346"/>
    </source>
</evidence>
<evidence type="ECO:0008006" key="3">
    <source>
        <dbReference type="Google" id="ProtNLM"/>
    </source>
</evidence>
<reference evidence="1 2" key="1">
    <citation type="submission" date="2016-11" db="EMBL/GenBank/DDBJ databases">
        <authorList>
            <person name="Jaros S."/>
            <person name="Januszkiewicz K."/>
            <person name="Wedrychowicz H."/>
        </authorList>
    </citation>
    <scope>NUCLEOTIDE SEQUENCE [LARGE SCALE GENOMIC DNA]</scope>
    <source>
        <strain evidence="1 2">DSM 19980</strain>
    </source>
</reference>
<protein>
    <recommendedName>
        <fullName evidence="3">Twin-arginine translocation pathway signal protein</fullName>
    </recommendedName>
</protein>
<dbReference type="RefSeq" id="WP_072820753.1">
    <property type="nucleotide sequence ID" value="NZ_FQUJ01000004.1"/>
</dbReference>
<dbReference type="PROSITE" id="PS51257">
    <property type="entry name" value="PROKAR_LIPOPROTEIN"/>
    <property type="match status" value="1"/>
</dbReference>
<gene>
    <name evidence="1" type="ORF">SAMN02745148_01212</name>
</gene>
<sequence length="175" mass="18911">MPIVLSRRELLKLGLGTSLAVSAIGVTASLAGCSSDRPATGFAVLRDGDLAPLAALLPIMVGPHPALQQEQGAIEAALHQLDRSLASMSPAIQKEVRELLDLLNLPLTRGPLTGVWGAWEKASPEDIDAFLVRWRDSRLDLLRQGYKALNQLLLMAWYALPMAWAETGYPGPPRI</sequence>
<dbReference type="Proteomes" id="UP000184346">
    <property type="component" value="Unassembled WGS sequence"/>
</dbReference>
<dbReference type="EMBL" id="FQUJ01000004">
    <property type="protein sequence ID" value="SHE80863.1"/>
    <property type="molecule type" value="Genomic_DNA"/>
</dbReference>
<dbReference type="PROSITE" id="PS51318">
    <property type="entry name" value="TAT"/>
    <property type="match status" value="1"/>
</dbReference>
<proteinExistence type="predicted"/>
<dbReference type="AlphaFoldDB" id="A0A1M4WIH7"/>
<name>A0A1M4WIH7_9GAMM</name>
<dbReference type="OrthoDB" id="6398409at2"/>
<dbReference type="InterPro" id="IPR006311">
    <property type="entry name" value="TAT_signal"/>
</dbReference>
<accession>A0A1M4WIH7</accession>
<keyword evidence="2" id="KW-1185">Reference proteome</keyword>
<evidence type="ECO:0000313" key="1">
    <source>
        <dbReference type="EMBL" id="SHE80863.1"/>
    </source>
</evidence>